<gene>
    <name evidence="1" type="ORF">OCH7691_01844</name>
</gene>
<accession>A0A1Y5SN54</accession>
<dbReference type="OrthoDB" id="8353704at2"/>
<sequence>MVIGGVLCKAPIARDLRAATMSAKGDFPDALKWTRIRRGNYLRYERLIDQFFDFNKEHLVDFHAAVVKTSDTDHATFNDGDSELGFNKFVIQHLFAFKRNMGKSGRIRHLYANRNSRHDLGKFNEYLNGMGRARFGKDCSPCLSVDHIDYREEPVFWISDILIGAIGASLNGRLGANSPKERMADHIRRRACLLSLTEESPIDKRHFKIWHIKLSKGPQGPSHNSVAVSGSTQPFGPRGYLDYRKKL</sequence>
<reference evidence="1 2" key="1">
    <citation type="submission" date="2017-03" db="EMBL/GenBank/DDBJ databases">
        <authorList>
            <person name="Afonso C.L."/>
            <person name="Miller P.J."/>
            <person name="Scott M.A."/>
            <person name="Spackman E."/>
            <person name="Goraichik I."/>
            <person name="Dimitrov K.M."/>
            <person name="Suarez D.L."/>
            <person name="Swayne D.E."/>
        </authorList>
    </citation>
    <scope>NUCLEOTIDE SEQUENCE [LARGE SCALE GENOMIC DNA]</scope>
    <source>
        <strain evidence="1 2">CECT 7691</strain>
    </source>
</reference>
<dbReference type="InParanoid" id="A0A1Y5SN54"/>
<organism evidence="1 2">
    <name type="scientific">Oceanibacterium hippocampi</name>
    <dbReference type="NCBI Taxonomy" id="745714"/>
    <lineage>
        <taxon>Bacteria</taxon>
        <taxon>Pseudomonadati</taxon>
        <taxon>Pseudomonadota</taxon>
        <taxon>Alphaproteobacteria</taxon>
        <taxon>Sneathiellales</taxon>
        <taxon>Sneathiellaceae</taxon>
        <taxon>Oceanibacterium</taxon>
    </lineage>
</organism>
<dbReference type="AlphaFoldDB" id="A0A1Y5SN54"/>
<dbReference type="RefSeq" id="WP_139839597.1">
    <property type="nucleotide sequence ID" value="NZ_FWFR01000001.1"/>
</dbReference>
<proteinExistence type="predicted"/>
<dbReference type="EMBL" id="FWFR01000001">
    <property type="protein sequence ID" value="SLN43942.1"/>
    <property type="molecule type" value="Genomic_DNA"/>
</dbReference>
<evidence type="ECO:0000313" key="1">
    <source>
        <dbReference type="EMBL" id="SLN43942.1"/>
    </source>
</evidence>
<protein>
    <submittedName>
        <fullName evidence="1">Uncharacterized protein</fullName>
    </submittedName>
</protein>
<evidence type="ECO:0000313" key="2">
    <source>
        <dbReference type="Proteomes" id="UP000193200"/>
    </source>
</evidence>
<name>A0A1Y5SN54_9PROT</name>
<keyword evidence="2" id="KW-1185">Reference proteome</keyword>
<dbReference type="Proteomes" id="UP000193200">
    <property type="component" value="Unassembled WGS sequence"/>
</dbReference>